<feature type="transmembrane region" description="Helical" evidence="6">
    <location>
        <begin position="390"/>
        <end position="411"/>
    </location>
</feature>
<reference evidence="7 8" key="1">
    <citation type="submission" date="2019-03" db="EMBL/GenBank/DDBJ databases">
        <title>Genomic Encyclopedia of Type Strains, Phase IV (KMG-IV): sequencing the most valuable type-strain genomes for metagenomic binning, comparative biology and taxonomic classification.</title>
        <authorList>
            <person name="Goeker M."/>
        </authorList>
    </citation>
    <scope>NUCLEOTIDE SEQUENCE [LARGE SCALE GENOMIC DNA]</scope>
    <source>
        <strain evidence="7 8">DSM 2286</strain>
    </source>
</reference>
<comment type="subcellular location">
    <subcellularLocation>
        <location evidence="1">Cell membrane</location>
        <topology evidence="1">Multi-pass membrane protein</topology>
    </subcellularLocation>
</comment>
<dbReference type="CDD" id="cd13128">
    <property type="entry name" value="MATE_Wzx_like"/>
    <property type="match status" value="1"/>
</dbReference>
<dbReference type="RefSeq" id="WP_131297663.1">
    <property type="nucleotide sequence ID" value="NZ_JBHLST010000112.1"/>
</dbReference>
<evidence type="ECO:0000256" key="6">
    <source>
        <dbReference type="SAM" id="Phobius"/>
    </source>
</evidence>
<keyword evidence="3 6" id="KW-0812">Transmembrane</keyword>
<keyword evidence="4 6" id="KW-1133">Transmembrane helix</keyword>
<feature type="transmembrane region" description="Helical" evidence="6">
    <location>
        <begin position="239"/>
        <end position="259"/>
    </location>
</feature>
<organism evidence="7 8">
    <name type="scientific">Azotobacter chroococcum</name>
    <dbReference type="NCBI Taxonomy" id="353"/>
    <lineage>
        <taxon>Bacteria</taxon>
        <taxon>Pseudomonadati</taxon>
        <taxon>Pseudomonadota</taxon>
        <taxon>Gammaproteobacteria</taxon>
        <taxon>Pseudomonadales</taxon>
        <taxon>Pseudomonadaceae</taxon>
        <taxon>Azotobacter</taxon>
    </lineage>
</organism>
<evidence type="ECO:0000256" key="1">
    <source>
        <dbReference type="ARBA" id="ARBA00004651"/>
    </source>
</evidence>
<evidence type="ECO:0000313" key="7">
    <source>
        <dbReference type="EMBL" id="TCL29433.1"/>
    </source>
</evidence>
<evidence type="ECO:0000256" key="5">
    <source>
        <dbReference type="ARBA" id="ARBA00023136"/>
    </source>
</evidence>
<feature type="transmembrane region" description="Helical" evidence="6">
    <location>
        <begin position="106"/>
        <end position="127"/>
    </location>
</feature>
<sequence length="441" mass="48891">MEVPPLPLRHDAEPKPFEGELVKKKMVWVFASNFLPLAIGVYSIPLMVDQFGNELFGFLTILWVFVGYFSLFDFGIGRALTQSIAHANFAGDEVALNKLYSTGMTLVVIAGVVAGVVVYFSAGYLSYDVFKLDKSLQGIAESSLEVTGVAVVFTVWATGLRGVLEGFERFKIVSVGRIPLGVWMFVGPLIFFHVWGDFVYAVASLALARLLLCLYYFLYAGRMVSYSLRSFCKATMSRLLRFGGWMTLSNAISPVMVYFDRFFIGSLISVGVVSFYTTPYEMATKLLLVPASIGTVLFPRISALLGKSDFSEVSRLQGLSYLLNAALIVPALLVIYFFGEAILDVWLGAEYARKSYVVFWVIVLGVLANSLASVPYNVIQAAGGSKVTAILHVVEAPFYLGLIFYVMKHGFGIEGVAWVWVGRCVMDWLALEVLRRHFVRY</sequence>
<feature type="transmembrane region" description="Helical" evidence="6">
    <location>
        <begin position="358"/>
        <end position="378"/>
    </location>
</feature>
<feature type="transmembrane region" description="Helical" evidence="6">
    <location>
        <begin position="318"/>
        <end position="338"/>
    </location>
</feature>
<proteinExistence type="predicted"/>
<dbReference type="Proteomes" id="UP000295169">
    <property type="component" value="Unassembled WGS sequence"/>
</dbReference>
<dbReference type="PANTHER" id="PTHR30250:SF26">
    <property type="entry name" value="PSMA PROTEIN"/>
    <property type="match status" value="1"/>
</dbReference>
<feature type="transmembrane region" description="Helical" evidence="6">
    <location>
        <begin position="56"/>
        <end position="76"/>
    </location>
</feature>
<comment type="caution">
    <text evidence="7">The sequence shown here is derived from an EMBL/GenBank/DDBJ whole genome shotgun (WGS) entry which is preliminary data.</text>
</comment>
<feature type="transmembrane region" description="Helical" evidence="6">
    <location>
        <begin position="286"/>
        <end position="306"/>
    </location>
</feature>
<keyword evidence="5 6" id="KW-0472">Membrane</keyword>
<dbReference type="PANTHER" id="PTHR30250">
    <property type="entry name" value="PST FAMILY PREDICTED COLANIC ACID TRANSPORTER"/>
    <property type="match status" value="1"/>
</dbReference>
<dbReference type="EMBL" id="SMMU01000018">
    <property type="protein sequence ID" value="TCL29433.1"/>
    <property type="molecule type" value="Genomic_DNA"/>
</dbReference>
<dbReference type="GO" id="GO:0005886">
    <property type="term" value="C:plasma membrane"/>
    <property type="evidence" value="ECO:0007669"/>
    <property type="project" value="UniProtKB-SubCell"/>
</dbReference>
<feature type="transmembrane region" description="Helical" evidence="6">
    <location>
        <begin position="198"/>
        <end position="218"/>
    </location>
</feature>
<evidence type="ECO:0000256" key="4">
    <source>
        <dbReference type="ARBA" id="ARBA00022989"/>
    </source>
</evidence>
<feature type="transmembrane region" description="Helical" evidence="6">
    <location>
        <begin position="26"/>
        <end position="44"/>
    </location>
</feature>
<dbReference type="InterPro" id="IPR002797">
    <property type="entry name" value="Polysacc_synth"/>
</dbReference>
<evidence type="ECO:0000256" key="2">
    <source>
        <dbReference type="ARBA" id="ARBA00022475"/>
    </source>
</evidence>
<feature type="transmembrane region" description="Helical" evidence="6">
    <location>
        <begin position="172"/>
        <end position="192"/>
    </location>
</feature>
<name>A0A4V6NG53_9GAMM</name>
<evidence type="ECO:0000256" key="3">
    <source>
        <dbReference type="ARBA" id="ARBA00022692"/>
    </source>
</evidence>
<evidence type="ECO:0000313" key="8">
    <source>
        <dbReference type="Proteomes" id="UP000295169"/>
    </source>
</evidence>
<dbReference type="Pfam" id="PF01943">
    <property type="entry name" value="Polysacc_synt"/>
    <property type="match status" value="1"/>
</dbReference>
<dbReference type="AlphaFoldDB" id="A0A4V6NG53"/>
<gene>
    <name evidence="7" type="ORF">EV691_11837</name>
</gene>
<dbReference type="InterPro" id="IPR050833">
    <property type="entry name" value="Poly_Biosynth_Transport"/>
</dbReference>
<accession>A0A4V6NG53</accession>
<feature type="transmembrane region" description="Helical" evidence="6">
    <location>
        <begin position="139"/>
        <end position="160"/>
    </location>
</feature>
<keyword evidence="2" id="KW-1003">Cell membrane</keyword>
<protein>
    <submittedName>
        <fullName evidence="7">O-antigen/teichoic acid export membrane protein</fullName>
    </submittedName>
</protein>